<keyword evidence="2" id="KW-0812">Transmembrane</keyword>
<keyword evidence="1" id="KW-0175">Coiled coil</keyword>
<keyword evidence="2" id="KW-1133">Transmembrane helix</keyword>
<evidence type="ECO:0000313" key="3">
    <source>
        <dbReference type="EMBL" id="MBV4524317.1"/>
    </source>
</evidence>
<name>A0ABS6QZF2_9PSED</name>
<proteinExistence type="predicted"/>
<dbReference type="Proteomes" id="UP001049200">
    <property type="component" value="Unassembled WGS sequence"/>
</dbReference>
<gene>
    <name evidence="3" type="ORF">KVG88_30045</name>
</gene>
<keyword evidence="2" id="KW-0472">Membrane</keyword>
<evidence type="ECO:0000313" key="4">
    <source>
        <dbReference type="Proteomes" id="UP001049200"/>
    </source>
</evidence>
<comment type="caution">
    <text evidence="3">The sequence shown here is derived from an EMBL/GenBank/DDBJ whole genome shotgun (WGS) entry which is preliminary data.</text>
</comment>
<feature type="transmembrane region" description="Helical" evidence="2">
    <location>
        <begin position="20"/>
        <end position="40"/>
    </location>
</feature>
<reference evidence="3" key="1">
    <citation type="submission" date="2021-06" db="EMBL/GenBank/DDBJ databases">
        <title>Updating the genus Pseudomonas: Description of 43 new species and partition of the Pseudomonas putida group.</title>
        <authorList>
            <person name="Girard L."/>
            <person name="Lood C."/>
            <person name="Vandamme P."/>
            <person name="Rokni-Zadeh H."/>
            <person name="Van Noort V."/>
            <person name="Hofte M."/>
            <person name="Lavigne R."/>
            <person name="De Mot R."/>
        </authorList>
    </citation>
    <scope>NUCLEOTIDE SEQUENCE</scope>
    <source>
        <strain evidence="3">SWRI74</strain>
    </source>
</reference>
<accession>A0ABS6QZF2</accession>
<sequence length="104" mass="11485">MASQVWENPVVKWVMNASQVLFITFICWLGSNIGSSVTAFSNKLDKVALSIAEIAAKQALADRDVAALTQRVGKLESKNETLEQLVARLGFKVEQLERESPHGR</sequence>
<feature type="coiled-coil region" evidence="1">
    <location>
        <begin position="65"/>
        <end position="99"/>
    </location>
</feature>
<protein>
    <recommendedName>
        <fullName evidence="5">DUF2730 family protein</fullName>
    </recommendedName>
</protein>
<evidence type="ECO:0000256" key="1">
    <source>
        <dbReference type="SAM" id="Coils"/>
    </source>
</evidence>
<evidence type="ECO:0000256" key="2">
    <source>
        <dbReference type="SAM" id="Phobius"/>
    </source>
</evidence>
<evidence type="ECO:0008006" key="5">
    <source>
        <dbReference type="Google" id="ProtNLM"/>
    </source>
</evidence>
<dbReference type="EMBL" id="JAHSTU010000014">
    <property type="protein sequence ID" value="MBV4524317.1"/>
    <property type="molecule type" value="Genomic_DNA"/>
</dbReference>
<dbReference type="RefSeq" id="WP_217873521.1">
    <property type="nucleotide sequence ID" value="NZ_JAHSTU010000014.1"/>
</dbReference>
<organism evidence="3 4">
    <name type="scientific">Pseudomonas azerbaijanoccidentalis</name>
    <dbReference type="NCBI Taxonomy" id="2842347"/>
    <lineage>
        <taxon>Bacteria</taxon>
        <taxon>Pseudomonadati</taxon>
        <taxon>Pseudomonadota</taxon>
        <taxon>Gammaproteobacteria</taxon>
        <taxon>Pseudomonadales</taxon>
        <taxon>Pseudomonadaceae</taxon>
        <taxon>Pseudomonas</taxon>
    </lineage>
</organism>
<keyword evidence="4" id="KW-1185">Reference proteome</keyword>